<evidence type="ECO:0000256" key="4">
    <source>
        <dbReference type="ARBA" id="ARBA00022729"/>
    </source>
</evidence>
<keyword evidence="5" id="KW-0378">Hydrolase</keyword>
<keyword evidence="4" id="KW-0732">Signal</keyword>
<dbReference type="InterPro" id="IPR057739">
    <property type="entry name" value="Glyco_hydro_29_N"/>
</dbReference>
<evidence type="ECO:0000256" key="6">
    <source>
        <dbReference type="ARBA" id="ARBA00023295"/>
    </source>
</evidence>
<dbReference type="PANTHER" id="PTHR10030">
    <property type="entry name" value="ALPHA-L-FUCOSIDASE"/>
    <property type="match status" value="1"/>
</dbReference>
<organism evidence="8">
    <name type="scientific">marine sediment metagenome</name>
    <dbReference type="NCBI Taxonomy" id="412755"/>
    <lineage>
        <taxon>unclassified sequences</taxon>
        <taxon>metagenomes</taxon>
        <taxon>ecological metagenomes</taxon>
    </lineage>
</organism>
<reference evidence="8" key="1">
    <citation type="journal article" date="2014" name="Front. Microbiol.">
        <title>High frequency of phylogenetically diverse reductive dehalogenase-homologous genes in deep subseafloor sedimentary metagenomes.</title>
        <authorList>
            <person name="Kawai M."/>
            <person name="Futagami T."/>
            <person name="Toyoda A."/>
            <person name="Takaki Y."/>
            <person name="Nishi S."/>
            <person name="Hori S."/>
            <person name="Arai W."/>
            <person name="Tsubouchi T."/>
            <person name="Morono Y."/>
            <person name="Uchiyama I."/>
            <person name="Ito T."/>
            <person name="Fujiyama A."/>
            <person name="Inagaki F."/>
            <person name="Takami H."/>
        </authorList>
    </citation>
    <scope>NUCLEOTIDE SEQUENCE</scope>
    <source>
        <strain evidence="8">Expedition CK06-06</strain>
    </source>
</reference>
<comment type="similarity">
    <text evidence="2">Belongs to the glycosyl hydrolase 29 family.</text>
</comment>
<dbReference type="Pfam" id="PF01120">
    <property type="entry name" value="Alpha_L_fucos"/>
    <property type="match status" value="1"/>
</dbReference>
<dbReference type="AlphaFoldDB" id="X0ZYB8"/>
<dbReference type="InterPro" id="IPR016286">
    <property type="entry name" value="FUC_metazoa-typ"/>
</dbReference>
<sequence length="204" mass="23769">MRTNLLIIILSLQISITTAQEYQNSWKSLDSRSIPTWFEDAKFGIFIHWGVYSVPAWRKLESGLYASYAEWYYAKVMYNPDNGGEEFHNKNFGKDFEYRDLAPLFKAELFDPVDWADLFQKSGAKYVVLTSKHHDGFCLWPTKSPYKKDWNAMEIGPKRDLVGELSSAVKSTGLKMGLYYSIIEWESSWTHRTKSGYYLPKKIV</sequence>
<comment type="caution">
    <text evidence="8">The sequence shown here is derived from an EMBL/GenBank/DDBJ whole genome shotgun (WGS) entry which is preliminary data.</text>
</comment>
<name>X0ZYB8_9ZZZZ</name>
<evidence type="ECO:0000256" key="3">
    <source>
        <dbReference type="ARBA" id="ARBA00012662"/>
    </source>
</evidence>
<dbReference type="InterPro" id="IPR000933">
    <property type="entry name" value="Glyco_hydro_29"/>
</dbReference>
<dbReference type="PANTHER" id="PTHR10030:SF37">
    <property type="entry name" value="ALPHA-L-FUCOSIDASE-RELATED"/>
    <property type="match status" value="1"/>
</dbReference>
<evidence type="ECO:0000256" key="1">
    <source>
        <dbReference type="ARBA" id="ARBA00004071"/>
    </source>
</evidence>
<evidence type="ECO:0000256" key="2">
    <source>
        <dbReference type="ARBA" id="ARBA00007951"/>
    </source>
</evidence>
<keyword evidence="6" id="KW-0326">Glycosidase</keyword>
<comment type="function">
    <text evidence="1">Alpha-L-fucosidase is responsible for hydrolyzing the alpha-1,6-linked fucose joined to the reducing-end N-acetylglucosamine of the carbohydrate moieties of glycoproteins.</text>
</comment>
<dbReference type="GO" id="GO:0006004">
    <property type="term" value="P:fucose metabolic process"/>
    <property type="evidence" value="ECO:0007669"/>
    <property type="project" value="InterPro"/>
</dbReference>
<feature type="domain" description="Glycoside hydrolase family 29 N-terminal" evidence="7">
    <location>
        <begin position="15"/>
        <end position="191"/>
    </location>
</feature>
<dbReference type="SMART" id="SM00812">
    <property type="entry name" value="Alpha_L_fucos"/>
    <property type="match status" value="1"/>
</dbReference>
<dbReference type="GO" id="GO:0004560">
    <property type="term" value="F:alpha-L-fucosidase activity"/>
    <property type="evidence" value="ECO:0007669"/>
    <property type="project" value="InterPro"/>
</dbReference>
<evidence type="ECO:0000313" key="8">
    <source>
        <dbReference type="EMBL" id="GAG74860.1"/>
    </source>
</evidence>
<dbReference type="SUPFAM" id="SSF51445">
    <property type="entry name" value="(Trans)glycosidases"/>
    <property type="match status" value="1"/>
</dbReference>
<evidence type="ECO:0000256" key="5">
    <source>
        <dbReference type="ARBA" id="ARBA00022801"/>
    </source>
</evidence>
<dbReference type="InterPro" id="IPR017853">
    <property type="entry name" value="GH"/>
</dbReference>
<dbReference type="GO" id="GO:0005764">
    <property type="term" value="C:lysosome"/>
    <property type="evidence" value="ECO:0007669"/>
    <property type="project" value="TreeGrafter"/>
</dbReference>
<proteinExistence type="inferred from homology"/>
<dbReference type="Gene3D" id="3.20.20.80">
    <property type="entry name" value="Glycosidases"/>
    <property type="match status" value="1"/>
</dbReference>
<protein>
    <recommendedName>
        <fullName evidence="3">alpha-L-fucosidase</fullName>
        <ecNumber evidence="3">3.2.1.51</ecNumber>
    </recommendedName>
</protein>
<feature type="non-terminal residue" evidence="8">
    <location>
        <position position="204"/>
    </location>
</feature>
<dbReference type="PRINTS" id="PR00741">
    <property type="entry name" value="GLHYDRLASE29"/>
</dbReference>
<gene>
    <name evidence="8" type="ORF">S01H4_32584</name>
</gene>
<accession>X0ZYB8</accession>
<dbReference type="EMBL" id="BART01017054">
    <property type="protein sequence ID" value="GAG74860.1"/>
    <property type="molecule type" value="Genomic_DNA"/>
</dbReference>
<dbReference type="GO" id="GO:0016139">
    <property type="term" value="P:glycoside catabolic process"/>
    <property type="evidence" value="ECO:0007669"/>
    <property type="project" value="TreeGrafter"/>
</dbReference>
<dbReference type="EC" id="3.2.1.51" evidence="3"/>
<evidence type="ECO:0000259" key="7">
    <source>
        <dbReference type="Pfam" id="PF01120"/>
    </source>
</evidence>